<evidence type="ECO:0000313" key="3">
    <source>
        <dbReference type="Proteomes" id="UP000193648"/>
    </source>
</evidence>
<gene>
    <name evidence="2" type="ORF">BCR41DRAFT_17531</name>
</gene>
<dbReference type="OrthoDB" id="2162799at2759"/>
<protein>
    <submittedName>
        <fullName evidence="2">Uncharacterized protein</fullName>
    </submittedName>
</protein>
<comment type="caution">
    <text evidence="2">The sequence shown here is derived from an EMBL/GenBank/DDBJ whole genome shotgun (WGS) entry which is preliminary data.</text>
</comment>
<dbReference type="STRING" id="64571.A0A1Y2GTR5"/>
<feature type="compositionally biased region" description="Low complexity" evidence="1">
    <location>
        <begin position="166"/>
        <end position="190"/>
    </location>
</feature>
<dbReference type="GeneID" id="33561571"/>
<feature type="compositionally biased region" description="Basic and acidic residues" evidence="1">
    <location>
        <begin position="127"/>
        <end position="142"/>
    </location>
</feature>
<organism evidence="2 3">
    <name type="scientific">Lobosporangium transversale</name>
    <dbReference type="NCBI Taxonomy" id="64571"/>
    <lineage>
        <taxon>Eukaryota</taxon>
        <taxon>Fungi</taxon>
        <taxon>Fungi incertae sedis</taxon>
        <taxon>Mucoromycota</taxon>
        <taxon>Mortierellomycotina</taxon>
        <taxon>Mortierellomycetes</taxon>
        <taxon>Mortierellales</taxon>
        <taxon>Mortierellaceae</taxon>
        <taxon>Lobosporangium</taxon>
    </lineage>
</organism>
<feature type="region of interest" description="Disordered" evidence="1">
    <location>
        <begin position="619"/>
        <end position="693"/>
    </location>
</feature>
<accession>A0A1Y2GTR5</accession>
<reference evidence="2 3" key="1">
    <citation type="submission" date="2016-07" db="EMBL/GenBank/DDBJ databases">
        <title>Pervasive Adenine N6-methylation of Active Genes in Fungi.</title>
        <authorList>
            <consortium name="DOE Joint Genome Institute"/>
            <person name="Mondo S.J."/>
            <person name="Dannebaum R.O."/>
            <person name="Kuo R.C."/>
            <person name="Labutti K."/>
            <person name="Haridas S."/>
            <person name="Kuo A."/>
            <person name="Salamov A."/>
            <person name="Ahrendt S.R."/>
            <person name="Lipzen A."/>
            <person name="Sullivan W."/>
            <person name="Andreopoulos W.B."/>
            <person name="Clum A."/>
            <person name="Lindquist E."/>
            <person name="Daum C."/>
            <person name="Ramamoorthy G.K."/>
            <person name="Gryganskyi A."/>
            <person name="Culley D."/>
            <person name="Magnuson J.K."/>
            <person name="James T.Y."/>
            <person name="O'Malley M.A."/>
            <person name="Stajich J.E."/>
            <person name="Spatafora J.W."/>
            <person name="Visel A."/>
            <person name="Grigoriev I.V."/>
        </authorList>
    </citation>
    <scope>NUCLEOTIDE SEQUENCE [LARGE SCALE GENOMIC DNA]</scope>
    <source>
        <strain evidence="2 3">NRRL 3116</strain>
    </source>
</reference>
<keyword evidence="3" id="KW-1185">Reference proteome</keyword>
<dbReference type="InParanoid" id="A0A1Y2GTR5"/>
<evidence type="ECO:0000256" key="1">
    <source>
        <dbReference type="SAM" id="MobiDB-lite"/>
    </source>
</evidence>
<sequence length="852" mass="94615">MVVEANKEYCWLLLESILLDEDLQPLWPREQHTHDNRKKHMLPLASPIPSSHDPTFSPPLKRKKDPLPLSDRTAKSQRMTDHLTARLATTLYVSSSMNPHNSNHIHQTGMENIRGFHRVQEQIDSHHHTAVHDSTDRTSEPRKYRKPGRNRSNPTTPVHSHPPSPGVISISGNEGLFPPSSSISNSNMIPHNTPSSRQAFESFARNNIPSNISLDPASTSQPSSLLIRRENRSRQHPIRPSAHQHLAMATRLALFHRIVSTTKSVSAQTIDMEIWIAEQIVKRGFPDRSSFEAAMTSQTQALNAALSSLGEGFSRRLQLLASAHRSQDQEIVVYSHIQTVVDAILETAHSLCGSDFDMSVSRICPQWSLHEGSIEQIIHYVQAVESIREILSDQFQHPQDLAEDLARSQEVIDYQRNLFGEVLRNNGLTWRALGLPSMEEHLQRTQEWILNLAKTLTFKVQAEVQFANESALHRHATLDSYRNAVMDEEEIDSIMGRPVSELMELVLQGAILSESCLELSGKRCPILVTAWMELACQYCAYALAKQNEHVLKANQARSVENIKNEDFKSTGSRPQTQYPQIHHHLQSKMTRGAILKTMELFESVNRLLQCVMEMRESEEPDSLSLGALTSGPNTSGDLEDLQAFHGASTASSDQDDAMDFVSTSSSSGSFSYEQGFQQQHQQQEQSRPQQRRSPMEPALLKRLITVESLASVLVEMGLELCESMAEILGYRYHKASSKSSLNGAVVPNSLPSPSLGATSSSGIALLSHDGHPAAATTIPSSIRAAAALSSLTTFAGGRAMVSGTGGLGLIFVQFVIRLLSKIIEFAGLDSTQEHRLLRIHVSLQNLEHALSS</sequence>
<name>A0A1Y2GTR5_9FUNG</name>
<proteinExistence type="predicted"/>
<dbReference type="Proteomes" id="UP000193648">
    <property type="component" value="Unassembled WGS sequence"/>
</dbReference>
<feature type="compositionally biased region" description="Low complexity" evidence="1">
    <location>
        <begin position="662"/>
        <end position="693"/>
    </location>
</feature>
<feature type="region of interest" description="Disordered" evidence="1">
    <location>
        <begin position="34"/>
        <end position="80"/>
    </location>
</feature>
<dbReference type="AlphaFoldDB" id="A0A1Y2GTR5"/>
<feature type="region of interest" description="Disordered" evidence="1">
    <location>
        <begin position="127"/>
        <end position="196"/>
    </location>
</feature>
<dbReference type="EMBL" id="MCFF01000010">
    <property type="protein sequence ID" value="ORZ22899.1"/>
    <property type="molecule type" value="Genomic_DNA"/>
</dbReference>
<evidence type="ECO:0000313" key="2">
    <source>
        <dbReference type="EMBL" id="ORZ22899.1"/>
    </source>
</evidence>
<dbReference type="RefSeq" id="XP_021883453.1">
    <property type="nucleotide sequence ID" value="XM_022019726.1"/>
</dbReference>